<dbReference type="PANTHER" id="PTHR42698">
    <property type="entry name" value="GTPASE ERA"/>
    <property type="match status" value="1"/>
</dbReference>
<feature type="compositionally biased region" description="Low complexity" evidence="1">
    <location>
        <begin position="595"/>
        <end position="608"/>
    </location>
</feature>
<proteinExistence type="predicted"/>
<reference evidence="5" key="1">
    <citation type="submission" date="2023-07" db="EMBL/GenBank/DDBJ databases">
        <title>30 novel species of actinomycetes from the DSMZ collection.</title>
        <authorList>
            <person name="Nouioui I."/>
        </authorList>
    </citation>
    <scope>NUCLEOTIDE SEQUENCE [LARGE SCALE GENOMIC DNA]</scope>
    <source>
        <strain evidence="5">DSM 42041</strain>
    </source>
</reference>
<evidence type="ECO:0000313" key="4">
    <source>
        <dbReference type="EMBL" id="MDT0377651.1"/>
    </source>
</evidence>
<feature type="region of interest" description="Disordered" evidence="1">
    <location>
        <begin position="669"/>
        <end position="695"/>
    </location>
</feature>
<keyword evidence="2" id="KW-0812">Transmembrane</keyword>
<feature type="compositionally biased region" description="Low complexity" evidence="1">
    <location>
        <begin position="121"/>
        <end position="132"/>
    </location>
</feature>
<feature type="compositionally biased region" description="Low complexity" evidence="1">
    <location>
        <begin position="101"/>
        <end position="112"/>
    </location>
</feature>
<feature type="domain" description="G" evidence="3">
    <location>
        <begin position="307"/>
        <end position="422"/>
    </location>
</feature>
<dbReference type="InterPro" id="IPR006073">
    <property type="entry name" value="GTP-bd"/>
</dbReference>
<accession>A0ABU2NKX7</accession>
<evidence type="ECO:0000313" key="5">
    <source>
        <dbReference type="Proteomes" id="UP001183414"/>
    </source>
</evidence>
<dbReference type="SUPFAM" id="SSF52540">
    <property type="entry name" value="P-loop containing nucleoside triphosphate hydrolases"/>
    <property type="match status" value="1"/>
</dbReference>
<feature type="compositionally biased region" description="Pro residues" evidence="1">
    <location>
        <begin position="133"/>
        <end position="153"/>
    </location>
</feature>
<dbReference type="InterPro" id="IPR027417">
    <property type="entry name" value="P-loop_NTPase"/>
</dbReference>
<dbReference type="Pfam" id="PF01926">
    <property type="entry name" value="MMR_HSR1"/>
    <property type="match status" value="1"/>
</dbReference>
<evidence type="ECO:0000259" key="3">
    <source>
        <dbReference type="Pfam" id="PF01926"/>
    </source>
</evidence>
<dbReference type="EMBL" id="JAVREQ010000001">
    <property type="protein sequence ID" value="MDT0377651.1"/>
    <property type="molecule type" value="Genomic_DNA"/>
</dbReference>
<evidence type="ECO:0000256" key="1">
    <source>
        <dbReference type="SAM" id="MobiDB-lite"/>
    </source>
</evidence>
<comment type="caution">
    <text evidence="4">The sequence shown here is derived from an EMBL/GenBank/DDBJ whole genome shotgun (WGS) entry which is preliminary data.</text>
</comment>
<feature type="compositionally biased region" description="Low complexity" evidence="1">
    <location>
        <begin position="52"/>
        <end position="61"/>
    </location>
</feature>
<dbReference type="RefSeq" id="WP_311671591.1">
    <property type="nucleotide sequence ID" value="NZ_JAVREQ010000001.1"/>
</dbReference>
<feature type="region of interest" description="Disordered" evidence="1">
    <location>
        <begin position="584"/>
        <end position="618"/>
    </location>
</feature>
<feature type="region of interest" description="Disordered" evidence="1">
    <location>
        <begin position="1"/>
        <end position="258"/>
    </location>
</feature>
<feature type="compositionally biased region" description="Basic and acidic residues" evidence="1">
    <location>
        <begin position="38"/>
        <end position="50"/>
    </location>
</feature>
<feature type="compositionally biased region" description="Basic and acidic residues" evidence="1">
    <location>
        <begin position="1"/>
        <end position="11"/>
    </location>
</feature>
<dbReference type="InterPro" id="IPR005662">
    <property type="entry name" value="GTPase_Era-like"/>
</dbReference>
<organism evidence="4 5">
    <name type="scientific">Streptomyces hazeniae</name>
    <dbReference type="NCBI Taxonomy" id="3075538"/>
    <lineage>
        <taxon>Bacteria</taxon>
        <taxon>Bacillati</taxon>
        <taxon>Actinomycetota</taxon>
        <taxon>Actinomycetes</taxon>
        <taxon>Kitasatosporales</taxon>
        <taxon>Streptomycetaceae</taxon>
        <taxon>Streptomyces</taxon>
    </lineage>
</organism>
<feature type="compositionally biased region" description="Low complexity" evidence="1">
    <location>
        <begin position="78"/>
        <end position="91"/>
    </location>
</feature>
<feature type="transmembrane region" description="Helical" evidence="2">
    <location>
        <begin position="701"/>
        <end position="728"/>
    </location>
</feature>
<keyword evidence="5" id="KW-1185">Reference proteome</keyword>
<protein>
    <submittedName>
        <fullName evidence="4">GTPase</fullName>
    </submittedName>
</protein>
<dbReference type="Gene3D" id="3.40.50.300">
    <property type="entry name" value="P-loop containing nucleotide triphosphate hydrolases"/>
    <property type="match status" value="1"/>
</dbReference>
<name>A0ABU2NKX7_9ACTN</name>
<feature type="compositionally biased region" description="Low complexity" evidence="1">
    <location>
        <begin position="12"/>
        <end position="25"/>
    </location>
</feature>
<dbReference type="CDD" id="cd11383">
    <property type="entry name" value="YfjP"/>
    <property type="match status" value="1"/>
</dbReference>
<dbReference type="PANTHER" id="PTHR42698:SF1">
    <property type="entry name" value="GTPASE ERA, MITOCHONDRIAL"/>
    <property type="match status" value="1"/>
</dbReference>
<feature type="transmembrane region" description="Helical" evidence="2">
    <location>
        <begin position="734"/>
        <end position="755"/>
    </location>
</feature>
<feature type="compositionally biased region" description="Pro residues" evidence="1">
    <location>
        <begin position="208"/>
        <end position="219"/>
    </location>
</feature>
<dbReference type="Proteomes" id="UP001183414">
    <property type="component" value="Unassembled WGS sequence"/>
</dbReference>
<evidence type="ECO:0000256" key="2">
    <source>
        <dbReference type="SAM" id="Phobius"/>
    </source>
</evidence>
<keyword evidence="2" id="KW-0472">Membrane</keyword>
<keyword evidence="2" id="KW-1133">Transmembrane helix</keyword>
<sequence length="815" mass="84249">MVTAAGRHDDGTASGAIGAPGGAEPEGVHGRGVPDAPDEVREGTDERPETRASAAPVQAPAAPLPTPGRSADEPSAHAWPDAAEDGAGAPAQVFRAEGEETPAAGAPETVPRPAEDGADGADGAPGAPGAAPRTPPRPAAPPRPHVPPRPSVPPRHGWNDGLIARRAPESFPQGAGESADGPACGYGAREAEHGHRGRAHGGAASSGPPAPGTPSPDEPPAPEDVAPETREGAAWEGGSRPTGTGGLPSPDGIGGGAVGGALRHRLGALRELIGLSRTRLEGRVLAEAGRVLDEAGARAQLSAAYTTVAIAGATGSGKSSLLNALSGRTLSETGLRRPTTAQPVACTWEAEREGGADGLLDRLGIAPGLRRRVKDPSLHGLVLIDLPDHDSVAAGHREHVDRLLELVDAVVWVVDPEKYADALLHERYLRPLAGYAEVTFVVLNQVDRLPGEAADAVLHDLRRLLDEDGMALGDYGEPGARVLATSALTGAGLHELREELGAFAATREAPARRLTADLDGAAERLRRVYADPARPAPTGLTEADREEFEDLLASAVGARAAGQAAERAWLRHAERSCGTPWSQLVRARDARRRASSGSAEAAGQSEPAPRGPAPERHRAARPVLTQAVRQVAEQAAVGLPDAWRRTVRDAAWRGAEGLPEALDTLIGEALAPPGDAHPSDRGPARGAQRPHGLPRLERPPWWTVAMLGQGLLLALQVVGVLLLVGAVFGGYRGALWPPVVLVLGGAVAAPGLAAACRAAARGPARAFGQEEERRLRQLSAGCGRTRVLEPVAAELMRYREVREQYVVAAGDTGPA</sequence>
<gene>
    <name evidence="4" type="ORF">RM572_02540</name>
</gene>